<accession>M7BVP1</accession>
<dbReference type="Proteomes" id="UP000031443">
    <property type="component" value="Unassembled WGS sequence"/>
</dbReference>
<dbReference type="InterPro" id="IPR008656">
    <property type="entry name" value="Inositol_tetrakis-P_1-kinase"/>
</dbReference>
<gene>
    <name evidence="3" type="ORF">UY3_02884</name>
</gene>
<dbReference type="EMBL" id="KB515363">
    <property type="protein sequence ID" value="EMP39865.1"/>
    <property type="molecule type" value="Genomic_DNA"/>
</dbReference>
<proteinExistence type="predicted"/>
<feature type="compositionally biased region" description="Pro residues" evidence="1">
    <location>
        <begin position="1"/>
        <end position="11"/>
    </location>
</feature>
<dbReference type="GO" id="GO:0000287">
    <property type="term" value="F:magnesium ion binding"/>
    <property type="evidence" value="ECO:0007669"/>
    <property type="project" value="InterPro"/>
</dbReference>
<feature type="region of interest" description="Disordered" evidence="1">
    <location>
        <begin position="1"/>
        <end position="79"/>
    </location>
</feature>
<name>M7BVP1_CHEMY</name>
<dbReference type="AlphaFoldDB" id="M7BVP1"/>
<dbReference type="GO" id="GO:0052726">
    <property type="term" value="F:inositol-1,3,4-trisphosphate 5-kinase activity"/>
    <property type="evidence" value="ECO:0007669"/>
    <property type="project" value="InterPro"/>
</dbReference>
<evidence type="ECO:0000313" key="3">
    <source>
        <dbReference type="EMBL" id="EMP39865.1"/>
    </source>
</evidence>
<feature type="compositionally biased region" description="Polar residues" evidence="1">
    <location>
        <begin position="41"/>
        <end position="51"/>
    </location>
</feature>
<feature type="compositionally biased region" description="Low complexity" evidence="1">
    <location>
        <begin position="22"/>
        <end position="36"/>
    </location>
</feature>
<dbReference type="PANTHER" id="PTHR14217">
    <property type="entry name" value="INOSITOL-TETRAKISPHOSPHATE 1-KINASE"/>
    <property type="match status" value="1"/>
</dbReference>
<evidence type="ECO:0000256" key="1">
    <source>
        <dbReference type="SAM" id="MobiDB-lite"/>
    </source>
</evidence>
<reference evidence="4" key="1">
    <citation type="journal article" date="2013" name="Nat. Genet.">
        <title>The draft genomes of soft-shell turtle and green sea turtle yield insights into the development and evolution of the turtle-specific body plan.</title>
        <authorList>
            <person name="Wang Z."/>
            <person name="Pascual-Anaya J."/>
            <person name="Zadissa A."/>
            <person name="Li W."/>
            <person name="Niimura Y."/>
            <person name="Huang Z."/>
            <person name="Li C."/>
            <person name="White S."/>
            <person name="Xiong Z."/>
            <person name="Fang D."/>
            <person name="Wang B."/>
            <person name="Ming Y."/>
            <person name="Chen Y."/>
            <person name="Zheng Y."/>
            <person name="Kuraku S."/>
            <person name="Pignatelli M."/>
            <person name="Herrero J."/>
            <person name="Beal K."/>
            <person name="Nozawa M."/>
            <person name="Li Q."/>
            <person name="Wang J."/>
            <person name="Zhang H."/>
            <person name="Yu L."/>
            <person name="Shigenobu S."/>
            <person name="Wang J."/>
            <person name="Liu J."/>
            <person name="Flicek P."/>
            <person name="Searle S."/>
            <person name="Wang J."/>
            <person name="Kuratani S."/>
            <person name="Yin Y."/>
            <person name="Aken B."/>
            <person name="Zhang G."/>
            <person name="Irie N."/>
        </authorList>
    </citation>
    <scope>NUCLEOTIDE SEQUENCE [LARGE SCALE GENOMIC DNA]</scope>
</reference>
<dbReference type="GO" id="GO:0052725">
    <property type="term" value="F:inositol-1,3,4-trisphosphate 6-kinase activity"/>
    <property type="evidence" value="ECO:0007669"/>
    <property type="project" value="InterPro"/>
</dbReference>
<dbReference type="PANTHER" id="PTHR14217:SF1">
    <property type="entry name" value="INOSITOL-TETRAKISPHOSPHATE 1-KINASE"/>
    <property type="match status" value="1"/>
</dbReference>
<keyword evidence="3" id="KW-0418">Kinase</keyword>
<dbReference type="GO" id="GO:0005737">
    <property type="term" value="C:cytoplasm"/>
    <property type="evidence" value="ECO:0007669"/>
    <property type="project" value="TreeGrafter"/>
</dbReference>
<dbReference type="GO" id="GO:0005524">
    <property type="term" value="F:ATP binding"/>
    <property type="evidence" value="ECO:0007669"/>
    <property type="project" value="InterPro"/>
</dbReference>
<feature type="region of interest" description="Disordered" evidence="1">
    <location>
        <begin position="95"/>
        <end position="116"/>
    </location>
</feature>
<protein>
    <submittedName>
        <fullName evidence="3">Inositol-tetrakisphosphate 1-kinase</fullName>
    </submittedName>
</protein>
<evidence type="ECO:0000259" key="2">
    <source>
        <dbReference type="Pfam" id="PF17927"/>
    </source>
</evidence>
<keyword evidence="4" id="KW-1185">Reference proteome</keyword>
<dbReference type="InterPro" id="IPR041429">
    <property type="entry name" value="ITPK1_N"/>
</dbReference>
<dbReference type="Pfam" id="PF17927">
    <property type="entry name" value="Ins134_P3_kin_N"/>
    <property type="match status" value="1"/>
</dbReference>
<sequence>MSAPSLPPAPAADPLQGTSHRPAAPLSLSLSNANALEHSPGSAQPSEQEQQFLIECDLSVPPEPNSPLLDTQGSLFEQPLSPPELAAFTDSEPDIQQQAEFSPPVSPPPLDPLPRQATLDLTKPIEDQGPLDVIIHKLTDVILEADQNDSQSLELVYRFQEYIDAHPETIILDPLPAIRTLLDRSKSYELIRRIEAYMQVLRATESSECNSNAYRLVVSAGLKKIVR</sequence>
<dbReference type="GO" id="GO:0047325">
    <property type="term" value="F:inositol-3,4,5,6-tetrakisphosphate 1-kinase activity"/>
    <property type="evidence" value="ECO:0007669"/>
    <property type="project" value="InterPro"/>
</dbReference>
<evidence type="ECO:0000313" key="4">
    <source>
        <dbReference type="Proteomes" id="UP000031443"/>
    </source>
</evidence>
<dbReference type="GO" id="GO:0032957">
    <property type="term" value="P:inositol trisphosphate metabolic process"/>
    <property type="evidence" value="ECO:0007669"/>
    <property type="project" value="InterPro"/>
</dbReference>
<feature type="domain" description="Inositol-tetrakisphosphate 1-kinase N-terminal" evidence="2">
    <location>
        <begin position="118"/>
        <end position="178"/>
    </location>
</feature>
<keyword evidence="3" id="KW-0808">Transferase</keyword>
<dbReference type="Gene3D" id="3.40.50.11370">
    <property type="match status" value="1"/>
</dbReference>
<organism evidence="3 4">
    <name type="scientific">Chelonia mydas</name>
    <name type="common">Green sea-turtle</name>
    <name type="synonym">Chelonia agassizi</name>
    <dbReference type="NCBI Taxonomy" id="8469"/>
    <lineage>
        <taxon>Eukaryota</taxon>
        <taxon>Metazoa</taxon>
        <taxon>Chordata</taxon>
        <taxon>Craniata</taxon>
        <taxon>Vertebrata</taxon>
        <taxon>Euteleostomi</taxon>
        <taxon>Archelosauria</taxon>
        <taxon>Testudinata</taxon>
        <taxon>Testudines</taxon>
        <taxon>Cryptodira</taxon>
        <taxon>Durocryptodira</taxon>
        <taxon>Americhelydia</taxon>
        <taxon>Chelonioidea</taxon>
        <taxon>Cheloniidae</taxon>
        <taxon>Chelonia</taxon>
    </lineage>
</organism>